<dbReference type="CDD" id="cd04301">
    <property type="entry name" value="NAT_SF"/>
    <property type="match status" value="1"/>
</dbReference>
<dbReference type="Proteomes" id="UP000327030">
    <property type="component" value="Chromosome 1"/>
</dbReference>
<dbReference type="KEGG" id="pxv:FXF36_05355"/>
<dbReference type="Gene3D" id="3.40.630.30">
    <property type="match status" value="1"/>
</dbReference>
<dbReference type="PROSITE" id="PS51186">
    <property type="entry name" value="GNAT"/>
    <property type="match status" value="1"/>
</dbReference>
<evidence type="ECO:0000313" key="2">
    <source>
        <dbReference type="EMBL" id="QFJ54322.1"/>
    </source>
</evidence>
<dbReference type="InterPro" id="IPR016181">
    <property type="entry name" value="Acyl_CoA_acyltransferase"/>
</dbReference>
<gene>
    <name evidence="2" type="ORF">FXF36_05355</name>
</gene>
<sequence length="150" mass="17310">MRAMKIYEVVVNKRDYMDLLFLADEQEDMIDKYLDKGTMYVLDDDGVKGECVVTDEGNGVLEIKNIAVVPESHGKGYGRLLIKFISEKYAGKYMTLQVGTGDSPLTIPFYEKCGFRKHHKIKNFFLDNYDHPIIEEGVQLVDMVYLRKEI</sequence>
<protein>
    <submittedName>
        <fullName evidence="2">GNAT family N-acetyltransferase</fullName>
    </submittedName>
</protein>
<organism evidence="2 3">
    <name type="scientific">Pseudobutyrivibrio xylanivorans</name>
    <dbReference type="NCBI Taxonomy" id="185007"/>
    <lineage>
        <taxon>Bacteria</taxon>
        <taxon>Bacillati</taxon>
        <taxon>Bacillota</taxon>
        <taxon>Clostridia</taxon>
        <taxon>Lachnospirales</taxon>
        <taxon>Lachnospiraceae</taxon>
        <taxon>Pseudobutyrivibrio</taxon>
    </lineage>
</organism>
<dbReference type="GO" id="GO:0016747">
    <property type="term" value="F:acyltransferase activity, transferring groups other than amino-acyl groups"/>
    <property type="evidence" value="ECO:0007669"/>
    <property type="project" value="InterPro"/>
</dbReference>
<dbReference type="InterPro" id="IPR000182">
    <property type="entry name" value="GNAT_dom"/>
</dbReference>
<feature type="domain" description="N-acetyltransferase" evidence="1">
    <location>
        <begin position="4"/>
        <end position="150"/>
    </location>
</feature>
<dbReference type="AlphaFoldDB" id="A0A5P6VPJ5"/>
<dbReference type="FunFam" id="3.40.630.30:FF:000165">
    <property type="entry name" value="IAA acetyltransferase"/>
    <property type="match status" value="1"/>
</dbReference>
<dbReference type="OrthoDB" id="9813917at2"/>
<dbReference type="Pfam" id="PF13508">
    <property type="entry name" value="Acetyltransf_7"/>
    <property type="match status" value="1"/>
</dbReference>
<evidence type="ECO:0000259" key="1">
    <source>
        <dbReference type="PROSITE" id="PS51186"/>
    </source>
</evidence>
<proteinExistence type="predicted"/>
<accession>A0A5P6VPJ5</accession>
<evidence type="ECO:0000313" key="3">
    <source>
        <dbReference type="Proteomes" id="UP000327030"/>
    </source>
</evidence>
<dbReference type="SUPFAM" id="SSF55729">
    <property type="entry name" value="Acyl-CoA N-acyltransferases (Nat)"/>
    <property type="match status" value="1"/>
</dbReference>
<name>A0A5P6VPJ5_PSEXY</name>
<reference evidence="3" key="1">
    <citation type="submission" date="2019-08" db="EMBL/GenBank/DDBJ databases">
        <title>Complete Genome Sequence of the Polysaccharide-Degrading Rumen Bacterium Pseudobutyrivibrio xylanivorans MA3014.</title>
        <authorList>
            <person name="Palevich N."/>
            <person name="Maclean P.H."/>
            <person name="Kelly W.J."/>
            <person name="Leahy S.C."/>
            <person name="Rakonjac J."/>
            <person name="Attwood G.T."/>
        </authorList>
    </citation>
    <scope>NUCLEOTIDE SEQUENCE [LARGE SCALE GENOMIC DNA]</scope>
    <source>
        <strain evidence="3">MA3014</strain>
    </source>
</reference>
<dbReference type="EMBL" id="CP043028">
    <property type="protein sequence ID" value="QFJ54322.1"/>
    <property type="molecule type" value="Genomic_DNA"/>
</dbReference>